<dbReference type="CDD" id="cd19941">
    <property type="entry name" value="TIL"/>
    <property type="match status" value="1"/>
</dbReference>
<dbReference type="EMBL" id="JADBJN010000001">
    <property type="protein sequence ID" value="KAG5683013.1"/>
    <property type="molecule type" value="Genomic_DNA"/>
</dbReference>
<keyword evidence="1" id="KW-0646">Protease inhibitor</keyword>
<feature type="domain" description="TIL" evidence="4">
    <location>
        <begin position="55"/>
        <end position="100"/>
    </location>
</feature>
<dbReference type="PANTHER" id="PTHR23259:SF70">
    <property type="entry name" value="ACCESSORY GLAND PROTEIN ACP62F-RELATED"/>
    <property type="match status" value="1"/>
</dbReference>
<evidence type="ECO:0000259" key="4">
    <source>
        <dbReference type="Pfam" id="PF01826"/>
    </source>
</evidence>
<dbReference type="OrthoDB" id="671595at2759"/>
<proteinExistence type="predicted"/>
<evidence type="ECO:0000313" key="6">
    <source>
        <dbReference type="Proteomes" id="UP001107558"/>
    </source>
</evidence>
<dbReference type="Gene3D" id="2.10.25.10">
    <property type="entry name" value="Laminin"/>
    <property type="match status" value="2"/>
</dbReference>
<organism evidence="5 6">
    <name type="scientific">Polypedilum vanderplanki</name>
    <name type="common">Sleeping chironomid midge</name>
    <dbReference type="NCBI Taxonomy" id="319348"/>
    <lineage>
        <taxon>Eukaryota</taxon>
        <taxon>Metazoa</taxon>
        <taxon>Ecdysozoa</taxon>
        <taxon>Arthropoda</taxon>
        <taxon>Hexapoda</taxon>
        <taxon>Insecta</taxon>
        <taxon>Pterygota</taxon>
        <taxon>Neoptera</taxon>
        <taxon>Endopterygota</taxon>
        <taxon>Diptera</taxon>
        <taxon>Nematocera</taxon>
        <taxon>Chironomoidea</taxon>
        <taxon>Chironomidae</taxon>
        <taxon>Chironominae</taxon>
        <taxon>Polypedilum</taxon>
        <taxon>Polypedilum</taxon>
    </lineage>
</organism>
<protein>
    <recommendedName>
        <fullName evidence="4">TIL domain-containing protein</fullName>
    </recommendedName>
</protein>
<name>A0A9J6CM27_POLVA</name>
<sequence length="177" mass="20595">MKTLGYFYISASIIAVIISYFCVQSLVYKNPFVDHCKVNELAKELFKPIREKIEESKECGENEVYHIANVTDYCQLGCKSGCYCKKGYLRNKYDECVTAEEEGKTCKKNEELTCGKKDCEPMCDIDQDQLCYLNRFSCMYSYHCTCKKGYIRLDDGPCIKIEECPLKIYQTPEYHEL</sequence>
<dbReference type="AlphaFoldDB" id="A0A9J6CM27"/>
<evidence type="ECO:0000256" key="2">
    <source>
        <dbReference type="ARBA" id="ARBA00023157"/>
    </source>
</evidence>
<dbReference type="SUPFAM" id="SSF57567">
    <property type="entry name" value="Serine protease inhibitors"/>
    <property type="match status" value="2"/>
</dbReference>
<keyword evidence="6" id="KW-1185">Reference proteome</keyword>
<reference evidence="5" key="1">
    <citation type="submission" date="2021-03" db="EMBL/GenBank/DDBJ databases">
        <title>Chromosome level genome of the anhydrobiotic midge Polypedilum vanderplanki.</title>
        <authorList>
            <person name="Yoshida Y."/>
            <person name="Kikawada T."/>
            <person name="Gusev O."/>
        </authorList>
    </citation>
    <scope>NUCLEOTIDE SEQUENCE</scope>
    <source>
        <strain evidence="5">NIAS01</strain>
        <tissue evidence="5">Whole body or cell culture</tissue>
    </source>
</reference>
<keyword evidence="3" id="KW-1133">Transmembrane helix</keyword>
<accession>A0A9J6CM27</accession>
<evidence type="ECO:0000256" key="1">
    <source>
        <dbReference type="ARBA" id="ARBA00022690"/>
    </source>
</evidence>
<dbReference type="Proteomes" id="UP001107558">
    <property type="component" value="Chromosome 1"/>
</dbReference>
<dbReference type="PANTHER" id="PTHR23259">
    <property type="entry name" value="RIDDLE"/>
    <property type="match status" value="1"/>
</dbReference>
<dbReference type="InterPro" id="IPR036084">
    <property type="entry name" value="Ser_inhib-like_sf"/>
</dbReference>
<dbReference type="GO" id="GO:0030414">
    <property type="term" value="F:peptidase inhibitor activity"/>
    <property type="evidence" value="ECO:0007669"/>
    <property type="project" value="UniProtKB-KW"/>
</dbReference>
<keyword evidence="2" id="KW-1015">Disulfide bond</keyword>
<keyword evidence="3" id="KW-0812">Transmembrane</keyword>
<dbReference type="Pfam" id="PF01826">
    <property type="entry name" value="TIL"/>
    <property type="match status" value="1"/>
</dbReference>
<keyword evidence="3" id="KW-0472">Membrane</keyword>
<feature type="transmembrane region" description="Helical" evidence="3">
    <location>
        <begin position="6"/>
        <end position="28"/>
    </location>
</feature>
<comment type="caution">
    <text evidence="5">The sequence shown here is derived from an EMBL/GenBank/DDBJ whole genome shotgun (WGS) entry which is preliminary data.</text>
</comment>
<dbReference type="InterPro" id="IPR051368">
    <property type="entry name" value="SerProtInhib-TIL_Domain"/>
</dbReference>
<evidence type="ECO:0000313" key="5">
    <source>
        <dbReference type="EMBL" id="KAG5683013.1"/>
    </source>
</evidence>
<evidence type="ECO:0000256" key="3">
    <source>
        <dbReference type="SAM" id="Phobius"/>
    </source>
</evidence>
<dbReference type="InterPro" id="IPR002919">
    <property type="entry name" value="TIL_dom"/>
</dbReference>
<gene>
    <name evidence="5" type="ORF">PVAND_012323</name>
</gene>